<evidence type="ECO:0000256" key="1">
    <source>
        <dbReference type="ARBA" id="ARBA00022500"/>
    </source>
</evidence>
<protein>
    <recommendedName>
        <fullName evidence="3">Probable chemoreceptor glutamine deamidase CheD</fullName>
        <ecNumber evidence="3">3.5.1.44</ecNumber>
    </recommendedName>
</protein>
<gene>
    <name evidence="3 5" type="primary">cheD</name>
    <name evidence="4" type="ORF">ESZ26_10760</name>
    <name evidence="5" type="ORF">ESZ27_07695</name>
</gene>
<dbReference type="EMBL" id="VOLR01000013">
    <property type="protein sequence ID" value="TWX59185.1"/>
    <property type="molecule type" value="Genomic_DNA"/>
</dbReference>
<comment type="function">
    <text evidence="3">Probably deamidates glutamine residues to glutamate on methyl-accepting chemotaxis receptors (MCPs), playing an important role in chemotaxis.</text>
</comment>
<dbReference type="PANTHER" id="PTHR35147:SF2">
    <property type="entry name" value="CHEMORECEPTOR GLUTAMINE DEAMIDASE CHED-RELATED"/>
    <property type="match status" value="1"/>
</dbReference>
<dbReference type="Proteomes" id="UP000321917">
    <property type="component" value="Unassembled WGS sequence"/>
</dbReference>
<reference evidence="5 7" key="1">
    <citation type="submission" date="2019-07" db="EMBL/GenBank/DDBJ databases">
        <title>Genomes of sea-ice associated Colwellia species.</title>
        <authorList>
            <person name="Bowman J.P."/>
        </authorList>
    </citation>
    <scope>NUCLEOTIDE SEQUENCE [LARGE SCALE GENOMIC DNA]</scope>
    <source>
        <strain evidence="4 6">ACAM 607</strain>
        <strain evidence="5 7">IC036</strain>
    </source>
</reference>
<dbReference type="NCBIfam" id="NF010013">
    <property type="entry name" value="PRK13487.1"/>
    <property type="match status" value="1"/>
</dbReference>
<evidence type="ECO:0000313" key="7">
    <source>
        <dbReference type="Proteomes" id="UP000321917"/>
    </source>
</evidence>
<keyword evidence="5" id="KW-0675">Receptor</keyword>
<dbReference type="PANTHER" id="PTHR35147">
    <property type="entry name" value="CHEMORECEPTOR GLUTAMINE DEAMIDASE CHED-RELATED"/>
    <property type="match status" value="1"/>
</dbReference>
<dbReference type="Pfam" id="PF03975">
    <property type="entry name" value="CheD"/>
    <property type="match status" value="1"/>
</dbReference>
<sequence length="221" mass="24964">MVLNRQDNIYVEQCLKQCLPEFAHINHYWDTKRAQVIAKILPGEFYMTRDNVAIATTLGSCISACIWDEHSGIGGMNHFMLPLTDKEAHEVDWGQRGMASDATRYGNFAMEHLINMILKNGGRKVNLRAKVFGGGKVLKHMSDIGERNISFVMKYLADEGIPVEGSDLGSFFPRKVLFEPISGRAFVKTIDNLHNDTIARRESAYRNRIDQAPVEGDVELF</sequence>
<dbReference type="CDD" id="cd16352">
    <property type="entry name" value="CheD"/>
    <property type="match status" value="1"/>
</dbReference>
<dbReference type="Proteomes" id="UP000321525">
    <property type="component" value="Unassembled WGS sequence"/>
</dbReference>
<proteinExistence type="inferred from homology"/>
<organism evidence="5 7">
    <name type="scientific">Colwellia hornerae</name>
    <dbReference type="NCBI Taxonomy" id="89402"/>
    <lineage>
        <taxon>Bacteria</taxon>
        <taxon>Pseudomonadati</taxon>
        <taxon>Pseudomonadota</taxon>
        <taxon>Gammaproteobacteria</taxon>
        <taxon>Alteromonadales</taxon>
        <taxon>Colwelliaceae</taxon>
        <taxon>Colwellia</taxon>
    </lineage>
</organism>
<dbReference type="InterPro" id="IPR011324">
    <property type="entry name" value="Cytotoxic_necrot_fac-like_cat"/>
</dbReference>
<evidence type="ECO:0000256" key="3">
    <source>
        <dbReference type="HAMAP-Rule" id="MF_01440"/>
    </source>
</evidence>
<evidence type="ECO:0000313" key="5">
    <source>
        <dbReference type="EMBL" id="TWX68213.1"/>
    </source>
</evidence>
<name>A0A5C6QHI8_9GAMM</name>
<comment type="catalytic activity">
    <reaction evidence="3">
        <text>L-glutaminyl-[protein] + H2O = L-glutamyl-[protein] + NH4(+)</text>
        <dbReference type="Rhea" id="RHEA:16441"/>
        <dbReference type="Rhea" id="RHEA-COMP:10207"/>
        <dbReference type="Rhea" id="RHEA-COMP:10208"/>
        <dbReference type="ChEBI" id="CHEBI:15377"/>
        <dbReference type="ChEBI" id="CHEBI:28938"/>
        <dbReference type="ChEBI" id="CHEBI:29973"/>
        <dbReference type="ChEBI" id="CHEBI:30011"/>
        <dbReference type="EC" id="3.5.1.44"/>
    </reaction>
</comment>
<dbReference type="EC" id="3.5.1.44" evidence="3"/>
<dbReference type="EMBL" id="VOLQ01000011">
    <property type="protein sequence ID" value="TWX68213.1"/>
    <property type="molecule type" value="Genomic_DNA"/>
</dbReference>
<dbReference type="AlphaFoldDB" id="A0A5C6QHI8"/>
<evidence type="ECO:0000256" key="2">
    <source>
        <dbReference type="ARBA" id="ARBA00022801"/>
    </source>
</evidence>
<comment type="caution">
    <text evidence="5">The sequence shown here is derived from an EMBL/GenBank/DDBJ whole genome shotgun (WGS) entry which is preliminary data.</text>
</comment>
<accession>A0A5C6QHI8</accession>
<dbReference type="RefSeq" id="WP_146799628.1">
    <property type="nucleotide sequence ID" value="NZ_VOLP01000013.1"/>
</dbReference>
<dbReference type="GO" id="GO:0006935">
    <property type="term" value="P:chemotaxis"/>
    <property type="evidence" value="ECO:0007669"/>
    <property type="project" value="UniProtKB-UniRule"/>
</dbReference>
<keyword evidence="2 3" id="KW-0378">Hydrolase</keyword>
<dbReference type="SUPFAM" id="SSF64438">
    <property type="entry name" value="CNF1/YfiH-like putative cysteine hydrolases"/>
    <property type="match status" value="1"/>
</dbReference>
<comment type="similarity">
    <text evidence="3">Belongs to the CheD family.</text>
</comment>
<dbReference type="OrthoDB" id="9807202at2"/>
<keyword evidence="1 3" id="KW-0145">Chemotaxis</keyword>
<evidence type="ECO:0000313" key="4">
    <source>
        <dbReference type="EMBL" id="TWX59185.1"/>
    </source>
</evidence>
<dbReference type="InterPro" id="IPR005659">
    <property type="entry name" value="Chemorcpt_Glu_NH3ase_CheD"/>
</dbReference>
<dbReference type="GO" id="GO:0050568">
    <property type="term" value="F:protein-glutamine glutaminase activity"/>
    <property type="evidence" value="ECO:0007669"/>
    <property type="project" value="UniProtKB-UniRule"/>
</dbReference>
<keyword evidence="6" id="KW-1185">Reference proteome</keyword>
<dbReference type="InterPro" id="IPR038592">
    <property type="entry name" value="CheD-like_sf"/>
</dbReference>
<evidence type="ECO:0000313" key="6">
    <source>
        <dbReference type="Proteomes" id="UP000321525"/>
    </source>
</evidence>
<dbReference type="Gene3D" id="3.30.1330.200">
    <property type="match status" value="1"/>
</dbReference>
<dbReference type="HAMAP" id="MF_01440">
    <property type="entry name" value="CheD"/>
    <property type="match status" value="1"/>
</dbReference>